<sequence length="90" mass="10109">MIFILLYTPCVAAMGAYVKEFGQKYARFIAVWTMGLAYGGATLYYQVTHFALHPMTSAVWIVVILAVCALVWKLLKNQGKKQAQMEMQTA</sequence>
<keyword evidence="3" id="KW-1185">Reference proteome</keyword>
<comment type="caution">
    <text evidence="2">The sequence shown here is derived from an EMBL/GenBank/DDBJ whole genome shotgun (WGS) entry which is preliminary data.</text>
</comment>
<reference evidence="2 3" key="2">
    <citation type="submission" date="2014-09" db="EMBL/GenBank/DDBJ databases">
        <authorList>
            <consortium name="NBRP consortium"/>
            <person name="Sawabe T."/>
            <person name="Meirelles P."/>
            <person name="Nakanishi M."/>
            <person name="Sayaka M."/>
            <person name="Hattori M."/>
            <person name="Ohkuma M."/>
        </authorList>
    </citation>
    <scope>NUCLEOTIDE SEQUENCE [LARGE SCALE GENOMIC DNA]</scope>
    <source>
        <strain evidence="3">JCM19235</strain>
    </source>
</reference>
<dbReference type="Proteomes" id="UP000029228">
    <property type="component" value="Unassembled WGS sequence"/>
</dbReference>
<keyword evidence="1" id="KW-0812">Transmembrane</keyword>
<organism evidence="2 3">
    <name type="scientific">Vibrio maritimus</name>
    <dbReference type="NCBI Taxonomy" id="990268"/>
    <lineage>
        <taxon>Bacteria</taxon>
        <taxon>Pseudomonadati</taxon>
        <taxon>Pseudomonadota</taxon>
        <taxon>Gammaproteobacteria</taxon>
        <taxon>Vibrionales</taxon>
        <taxon>Vibrionaceae</taxon>
        <taxon>Vibrio</taxon>
    </lineage>
</organism>
<feature type="transmembrane region" description="Helical" evidence="1">
    <location>
        <begin position="57"/>
        <end position="75"/>
    </location>
</feature>
<accession>A0A090S2G8</accession>
<protein>
    <submittedName>
        <fullName evidence="2">Ferrous iron transport protein B</fullName>
    </submittedName>
</protein>
<reference evidence="2 3" key="1">
    <citation type="submission" date="2014-09" db="EMBL/GenBank/DDBJ databases">
        <title>Vibrio maritimus JCM 19235. (C45) whole genome shotgun sequence.</title>
        <authorList>
            <person name="Sawabe T."/>
            <person name="Meirelles P."/>
            <person name="Nakanishi M."/>
            <person name="Sayaka M."/>
            <person name="Hattori M."/>
            <person name="Ohkuma M."/>
        </authorList>
    </citation>
    <scope>NUCLEOTIDE SEQUENCE [LARGE SCALE GENOMIC DNA]</scope>
    <source>
        <strain evidence="3">JCM19235</strain>
    </source>
</reference>
<keyword evidence="1" id="KW-1133">Transmembrane helix</keyword>
<dbReference type="AlphaFoldDB" id="A0A090S2G8"/>
<evidence type="ECO:0000256" key="1">
    <source>
        <dbReference type="SAM" id="Phobius"/>
    </source>
</evidence>
<gene>
    <name evidence="2" type="ORF">JCM19235_1578</name>
</gene>
<name>A0A090S2G8_9VIBR</name>
<evidence type="ECO:0000313" key="2">
    <source>
        <dbReference type="EMBL" id="GAL21756.1"/>
    </source>
</evidence>
<proteinExistence type="predicted"/>
<feature type="transmembrane region" description="Helical" evidence="1">
    <location>
        <begin position="25"/>
        <end position="45"/>
    </location>
</feature>
<keyword evidence="1" id="KW-0472">Membrane</keyword>
<evidence type="ECO:0000313" key="3">
    <source>
        <dbReference type="Proteomes" id="UP000029228"/>
    </source>
</evidence>
<dbReference type="EMBL" id="BBMR01000009">
    <property type="protein sequence ID" value="GAL21756.1"/>
    <property type="molecule type" value="Genomic_DNA"/>
</dbReference>
<dbReference type="STRING" id="990268.JCM19235_1578"/>